<dbReference type="AlphaFoldDB" id="A0A075SHK7"/>
<name>A0A075SHK7_STRSU</name>
<accession>A0A075SHK7</accession>
<organism evidence="6 7">
    <name type="scientific">Streptococcus suis 6407</name>
    <dbReference type="NCBI Taxonomy" id="1214179"/>
    <lineage>
        <taxon>Bacteria</taxon>
        <taxon>Bacillati</taxon>
        <taxon>Bacillota</taxon>
        <taxon>Bacilli</taxon>
        <taxon>Lactobacillales</taxon>
        <taxon>Streptococcaceae</taxon>
        <taxon>Streptococcus</taxon>
    </lineage>
</organism>
<reference evidence="6 7" key="1">
    <citation type="journal article" date="2014" name="Genome Announc.">
        <title>Whole-Genome Sequence of Streptococcus suis Serotype 4 Reference Strain 6407.</title>
        <authorList>
            <person name="Wang K."/>
            <person name="Chen J."/>
            <person name="Yao H."/>
            <person name="Lu C."/>
        </authorList>
    </citation>
    <scope>NUCLEOTIDE SEQUENCE [LARGE SCALE GENOMIC DNA]</scope>
    <source>
        <strain evidence="6">6407</strain>
    </source>
</reference>
<evidence type="ECO:0000256" key="3">
    <source>
        <dbReference type="ARBA" id="ARBA00022989"/>
    </source>
</evidence>
<evidence type="ECO:0000313" key="6">
    <source>
        <dbReference type="EMBL" id="AIG42891.1"/>
    </source>
</evidence>
<keyword evidence="3 5" id="KW-1133">Transmembrane helix</keyword>
<gene>
    <name evidence="6" type="ORF">ID09_01985</name>
</gene>
<dbReference type="CDD" id="cd16914">
    <property type="entry name" value="EcfT"/>
    <property type="match status" value="1"/>
</dbReference>
<dbReference type="InterPro" id="IPR003339">
    <property type="entry name" value="ABC/ECF_trnsptr_transmembrane"/>
</dbReference>
<dbReference type="Proteomes" id="UP000028185">
    <property type="component" value="Chromosome"/>
</dbReference>
<dbReference type="PATRIC" id="fig|1214179.4.peg.366"/>
<dbReference type="HOGENOM" id="CLU_056469_2_1_9"/>
<dbReference type="EMBL" id="CP008921">
    <property type="protein sequence ID" value="AIG42891.1"/>
    <property type="molecule type" value="Genomic_DNA"/>
</dbReference>
<feature type="transmembrane region" description="Helical" evidence="5">
    <location>
        <begin position="115"/>
        <end position="137"/>
    </location>
</feature>
<evidence type="ECO:0000256" key="2">
    <source>
        <dbReference type="ARBA" id="ARBA00022692"/>
    </source>
</evidence>
<keyword evidence="4 5" id="KW-0472">Membrane</keyword>
<dbReference type="Pfam" id="PF02361">
    <property type="entry name" value="CbiQ"/>
    <property type="match status" value="1"/>
</dbReference>
<dbReference type="PANTHER" id="PTHR33514">
    <property type="entry name" value="PROTEIN ABCI12, CHLOROPLASTIC"/>
    <property type="match status" value="1"/>
</dbReference>
<dbReference type="PANTHER" id="PTHR33514:SF1">
    <property type="entry name" value="ABC TRANSPORTER PERMEASE"/>
    <property type="match status" value="1"/>
</dbReference>
<feature type="transmembrane region" description="Helical" evidence="5">
    <location>
        <begin position="248"/>
        <end position="267"/>
    </location>
</feature>
<proteinExistence type="predicted"/>
<feature type="transmembrane region" description="Helical" evidence="5">
    <location>
        <begin position="25"/>
        <end position="55"/>
    </location>
</feature>
<comment type="subcellular location">
    <subcellularLocation>
        <location evidence="1">Membrane</location>
        <topology evidence="1">Multi-pass membrane protein</topology>
    </subcellularLocation>
</comment>
<evidence type="ECO:0000256" key="5">
    <source>
        <dbReference type="SAM" id="Phobius"/>
    </source>
</evidence>
<dbReference type="RefSeq" id="WP_024381722.1">
    <property type="nucleotide sequence ID" value="NZ_ALLE01000007.1"/>
</dbReference>
<evidence type="ECO:0000256" key="1">
    <source>
        <dbReference type="ARBA" id="ARBA00004141"/>
    </source>
</evidence>
<feature type="transmembrane region" description="Helical" evidence="5">
    <location>
        <begin position="67"/>
        <end position="87"/>
    </location>
</feature>
<dbReference type="GO" id="GO:0005886">
    <property type="term" value="C:plasma membrane"/>
    <property type="evidence" value="ECO:0007669"/>
    <property type="project" value="TreeGrafter"/>
</dbReference>
<evidence type="ECO:0000256" key="4">
    <source>
        <dbReference type="ARBA" id="ARBA00023136"/>
    </source>
</evidence>
<sequence length="277" mass="31667">MSQQKLIGYHPGTGFIHSLSAVSKLLFFLIVSILAMITYDTRLILFIAVFSLALFKMSGIRYKEISLVLILTIIFAAMNALMVHLFAPRYGVELYGADTPLLSGLGVYSLTSQQAFYLVNLLLKYFCTVPLAIIFLMTTHPSQFASSLNQIGVSYKVAYAVSLTMRYIPDIQEEFYTIRMSQEARGLELSRKGKLMDRIKGNLSLVIPLIFSSLERIDTISTAMELRRFGKNKKRTWYTQQPLQRIDYAVLLFILALVVVTIYLFFVNQGRFYNPWR</sequence>
<protein>
    <submittedName>
        <fullName evidence="6">Cobalt ABC transporter permease</fullName>
    </submittedName>
</protein>
<evidence type="ECO:0000313" key="7">
    <source>
        <dbReference type="Proteomes" id="UP000028185"/>
    </source>
</evidence>
<keyword evidence="2 5" id="KW-0812">Transmembrane</keyword>